<dbReference type="GO" id="GO:0005524">
    <property type="term" value="F:ATP binding"/>
    <property type="evidence" value="ECO:0007669"/>
    <property type="project" value="InterPro"/>
</dbReference>
<dbReference type="AlphaFoldDB" id="A0A2J6TRE7"/>
<keyword evidence="3" id="KW-1185">Reference proteome</keyword>
<dbReference type="InterPro" id="IPR056599">
    <property type="entry name" value="AAA_lid_fung"/>
</dbReference>
<dbReference type="InterPro" id="IPR003959">
    <property type="entry name" value="ATPase_AAA_core"/>
</dbReference>
<organism evidence="2 3">
    <name type="scientific">Hyaloscypha bicolor E</name>
    <dbReference type="NCBI Taxonomy" id="1095630"/>
    <lineage>
        <taxon>Eukaryota</taxon>
        <taxon>Fungi</taxon>
        <taxon>Dikarya</taxon>
        <taxon>Ascomycota</taxon>
        <taxon>Pezizomycotina</taxon>
        <taxon>Leotiomycetes</taxon>
        <taxon>Helotiales</taxon>
        <taxon>Hyaloscyphaceae</taxon>
        <taxon>Hyaloscypha</taxon>
        <taxon>Hyaloscypha bicolor</taxon>
    </lineage>
</organism>
<dbReference type="PANTHER" id="PTHR46411:SF2">
    <property type="entry name" value="AAA+ ATPASE DOMAIN-CONTAINING PROTEIN"/>
    <property type="match status" value="1"/>
</dbReference>
<protein>
    <submittedName>
        <fullName evidence="2">P-loop containing nucleoside triphosphate hydrolase protein</fullName>
    </submittedName>
</protein>
<dbReference type="GO" id="GO:0016887">
    <property type="term" value="F:ATP hydrolysis activity"/>
    <property type="evidence" value="ECO:0007669"/>
    <property type="project" value="InterPro"/>
</dbReference>
<feature type="domain" description="AAA+ ATPase" evidence="1">
    <location>
        <begin position="89"/>
        <end position="218"/>
    </location>
</feature>
<dbReference type="InterPro" id="IPR003593">
    <property type="entry name" value="AAA+_ATPase"/>
</dbReference>
<dbReference type="GeneID" id="36582004"/>
<dbReference type="InterPro" id="IPR027417">
    <property type="entry name" value="P-loop_NTPase"/>
</dbReference>
<dbReference type="InParanoid" id="A0A2J6TRE7"/>
<name>A0A2J6TRE7_9HELO</name>
<dbReference type="Gene3D" id="3.40.50.300">
    <property type="entry name" value="P-loop containing nucleotide triphosphate hydrolases"/>
    <property type="match status" value="1"/>
</dbReference>
<dbReference type="PANTHER" id="PTHR46411">
    <property type="entry name" value="FAMILY ATPASE, PUTATIVE-RELATED"/>
    <property type="match status" value="1"/>
</dbReference>
<dbReference type="Proteomes" id="UP000235371">
    <property type="component" value="Unassembled WGS sequence"/>
</dbReference>
<sequence length="317" mass="36272">DKNLSSETYALFPDTLHSFLLKEKKWITIRIDQISSICWNKKAFDRLVLPERTKDLIKSLVLVRTTKVGESRGLSIAGKRKDIIAGKGNGLIMLLHGAPGTGKTLTAGISSHIAERPLYNVTCGDIGTNAEEVERYLKSILFLGKMWNCTVLLLDEADVFLEERSLSDLKRNSLVSAVFLRTLEYYDGILILTSNRVGTFDEAFSSRIQVSLHFPLLDRPSRRQIWLNFLEMMREDEEEVDFAGLERRVEELSDLEINGRQIRNVLTTARQLAIFKMVTMGWEHVQKAIRAAADFTRYIQTVHGHTDEQNARDEKWR</sequence>
<accession>A0A2J6TRE7</accession>
<dbReference type="EMBL" id="KZ613746">
    <property type="protein sequence ID" value="PMD65591.1"/>
    <property type="molecule type" value="Genomic_DNA"/>
</dbReference>
<evidence type="ECO:0000313" key="3">
    <source>
        <dbReference type="Proteomes" id="UP000235371"/>
    </source>
</evidence>
<dbReference type="OrthoDB" id="10042665at2759"/>
<reference evidence="2 3" key="1">
    <citation type="submission" date="2016-04" db="EMBL/GenBank/DDBJ databases">
        <title>A degradative enzymes factory behind the ericoid mycorrhizal symbiosis.</title>
        <authorList>
            <consortium name="DOE Joint Genome Institute"/>
            <person name="Martino E."/>
            <person name="Morin E."/>
            <person name="Grelet G."/>
            <person name="Kuo A."/>
            <person name="Kohler A."/>
            <person name="Daghino S."/>
            <person name="Barry K."/>
            <person name="Choi C."/>
            <person name="Cichocki N."/>
            <person name="Clum A."/>
            <person name="Copeland A."/>
            <person name="Hainaut M."/>
            <person name="Haridas S."/>
            <person name="Labutti K."/>
            <person name="Lindquist E."/>
            <person name="Lipzen A."/>
            <person name="Khouja H.-R."/>
            <person name="Murat C."/>
            <person name="Ohm R."/>
            <person name="Olson A."/>
            <person name="Spatafora J."/>
            <person name="Veneault-Fourrey C."/>
            <person name="Henrissat B."/>
            <person name="Grigoriev I."/>
            <person name="Martin F."/>
            <person name="Perotto S."/>
        </authorList>
    </citation>
    <scope>NUCLEOTIDE SEQUENCE [LARGE SCALE GENOMIC DNA]</scope>
    <source>
        <strain evidence="2 3">E</strain>
    </source>
</reference>
<feature type="non-terminal residue" evidence="2">
    <location>
        <position position="1"/>
    </location>
</feature>
<evidence type="ECO:0000259" key="1">
    <source>
        <dbReference type="SMART" id="SM00382"/>
    </source>
</evidence>
<keyword evidence="2" id="KW-0378">Hydrolase</keyword>
<dbReference type="Pfam" id="PF23232">
    <property type="entry name" value="AAA_lid_13"/>
    <property type="match status" value="1"/>
</dbReference>
<dbReference type="RefSeq" id="XP_024742495.1">
    <property type="nucleotide sequence ID" value="XM_024873924.1"/>
</dbReference>
<dbReference type="SUPFAM" id="SSF52540">
    <property type="entry name" value="P-loop containing nucleoside triphosphate hydrolases"/>
    <property type="match status" value="1"/>
</dbReference>
<proteinExistence type="predicted"/>
<dbReference type="SMART" id="SM00382">
    <property type="entry name" value="AAA"/>
    <property type="match status" value="1"/>
</dbReference>
<gene>
    <name evidence="2" type="ORF">K444DRAFT_519067</name>
</gene>
<dbReference type="Pfam" id="PF00004">
    <property type="entry name" value="AAA"/>
    <property type="match status" value="1"/>
</dbReference>
<evidence type="ECO:0000313" key="2">
    <source>
        <dbReference type="EMBL" id="PMD65591.1"/>
    </source>
</evidence>